<proteinExistence type="predicted"/>
<keyword evidence="3" id="KW-0378">Hydrolase</keyword>
<dbReference type="GO" id="GO:0009036">
    <property type="term" value="F:type II site-specific deoxyribonuclease activity"/>
    <property type="evidence" value="ECO:0007669"/>
    <property type="project" value="InterPro"/>
</dbReference>
<dbReference type="SUPFAM" id="SSF50960">
    <property type="entry name" value="TolB, C-terminal domain"/>
    <property type="match status" value="1"/>
</dbReference>
<dbReference type="InterPro" id="IPR041963">
    <property type="entry name" value="BsuBI/PstI_C_sf"/>
</dbReference>
<dbReference type="InterPro" id="IPR041962">
    <property type="entry name" value="BsuBI/PstI_N_sf"/>
</dbReference>
<dbReference type="Gene3D" id="1.10.10.1820">
    <property type="entry name" value="BsuBI/PstI restriction endonuclease-like"/>
    <property type="match status" value="1"/>
</dbReference>
<comment type="caution">
    <text evidence="3">The sequence shown here is derived from an EMBL/GenBank/DDBJ whole genome shotgun (WGS) entry which is preliminary data.</text>
</comment>
<gene>
    <name evidence="3" type="ORF">HF853_12540</name>
</gene>
<dbReference type="RefSeq" id="WP_168970566.1">
    <property type="nucleotide sequence ID" value="NZ_CP132192.1"/>
</dbReference>
<keyword evidence="3" id="KW-0255">Endonuclease</keyword>
<dbReference type="Gene3D" id="3.40.1350.80">
    <property type="match status" value="1"/>
</dbReference>
<dbReference type="Pfam" id="PF06616">
    <property type="entry name" value="BsuBI_PstI_RE"/>
    <property type="match status" value="1"/>
</dbReference>
<evidence type="ECO:0000259" key="1">
    <source>
        <dbReference type="Pfam" id="PF06616"/>
    </source>
</evidence>
<dbReference type="EMBL" id="JABAFZ010000013">
    <property type="protein sequence ID" value="NME90475.1"/>
    <property type="molecule type" value="Genomic_DNA"/>
</dbReference>
<feature type="domain" description="BsuBI/PstI restriction endonuclease HTH" evidence="2">
    <location>
        <begin position="2"/>
        <end position="139"/>
    </location>
</feature>
<name>A0AB36CNK0_9CORY</name>
<evidence type="ECO:0000259" key="2">
    <source>
        <dbReference type="Pfam" id="PF17728"/>
    </source>
</evidence>
<reference evidence="3 4" key="1">
    <citation type="submission" date="2020-04" db="EMBL/GenBank/DDBJ databases">
        <authorList>
            <person name="Hitch T.C.A."/>
            <person name="Wylensek D."/>
            <person name="Clavel T."/>
        </authorList>
    </citation>
    <scope>NUCLEOTIDE SEQUENCE [LARGE SCALE GENOMIC DNA]</scope>
    <source>
        <strain evidence="3 4">BL-383-APC-3D</strain>
    </source>
</reference>
<dbReference type="GO" id="GO:0000287">
    <property type="term" value="F:magnesium ion binding"/>
    <property type="evidence" value="ECO:0007669"/>
    <property type="project" value="InterPro"/>
</dbReference>
<organism evidence="3 4">
    <name type="scientific">Corynebacterium stationis</name>
    <dbReference type="NCBI Taxonomy" id="1705"/>
    <lineage>
        <taxon>Bacteria</taxon>
        <taxon>Bacillati</taxon>
        <taxon>Actinomycetota</taxon>
        <taxon>Actinomycetes</taxon>
        <taxon>Mycobacteriales</taxon>
        <taxon>Corynebacteriaceae</taxon>
        <taxon>Corynebacterium</taxon>
    </lineage>
</organism>
<sequence>MAKLEEAQDLLVKLGFDKKRTNEISGRTLLSLAQLNSDSEWSEAQNPRLGVRAMMDWMRTELDYPIAENSRETVRRFVLKQFVEAGFCLHNDDDPTRPTNSSKNVYRLSDEALRVVRAYKSSKVETEISMYLSRKGTLKERYAAARELSRFDLVLPDGVNLSLKTGGQNGLIKDMVELFCPQFIPNGKVLYIGDADNKWVVYDKETFRSLGIVLEEHGKMPDLVVYQPDKNWLFLMEACTTHGPVDHWRYGELNRLFGSSTAGLVLVSCFPDRATLRRFIPDLAWETEAWVAEEPTHMLHLNGSRFLGPYS</sequence>
<feature type="domain" description="BsuBI/PstI restriction endonuclease" evidence="1">
    <location>
        <begin position="154"/>
        <end position="303"/>
    </location>
</feature>
<protein>
    <submittedName>
        <fullName evidence="3">Restriction endonuclease</fullName>
    </submittedName>
</protein>
<dbReference type="Proteomes" id="UP000544551">
    <property type="component" value="Unassembled WGS sequence"/>
</dbReference>
<evidence type="ECO:0000313" key="3">
    <source>
        <dbReference type="EMBL" id="NME90475.1"/>
    </source>
</evidence>
<accession>A0AB36CNK0</accession>
<dbReference type="InterPro" id="IPR041454">
    <property type="entry name" value="BsuBI/PstI_N"/>
</dbReference>
<evidence type="ECO:0000313" key="4">
    <source>
        <dbReference type="Proteomes" id="UP000544551"/>
    </source>
</evidence>
<dbReference type="AlphaFoldDB" id="A0AB36CNK0"/>
<dbReference type="GO" id="GO:0003677">
    <property type="term" value="F:DNA binding"/>
    <property type="evidence" value="ECO:0007669"/>
    <property type="project" value="InterPro"/>
</dbReference>
<dbReference type="GO" id="GO:0009307">
    <property type="term" value="P:DNA restriction-modification system"/>
    <property type="evidence" value="ECO:0007669"/>
    <property type="project" value="InterPro"/>
</dbReference>
<dbReference type="InterPro" id="IPR009528">
    <property type="entry name" value="Restrct_endonuc_II_BsuBI_C"/>
</dbReference>
<keyword evidence="3" id="KW-0540">Nuclease</keyword>
<dbReference type="Pfam" id="PF17728">
    <property type="entry name" value="BsuBI_PstI_RE_N"/>
    <property type="match status" value="1"/>
</dbReference>